<evidence type="ECO:0000259" key="7">
    <source>
        <dbReference type="PROSITE" id="PS51160"/>
    </source>
</evidence>
<dbReference type="OrthoDB" id="5295388at2"/>
<dbReference type="InterPro" id="IPR001792">
    <property type="entry name" value="Acylphosphatase-like_dom"/>
</dbReference>
<evidence type="ECO:0000256" key="6">
    <source>
        <dbReference type="RuleBase" id="RU004168"/>
    </source>
</evidence>
<comment type="catalytic activity">
    <reaction evidence="4 5">
        <text>an acyl phosphate + H2O = a carboxylate + phosphate + H(+)</text>
        <dbReference type="Rhea" id="RHEA:14965"/>
        <dbReference type="ChEBI" id="CHEBI:15377"/>
        <dbReference type="ChEBI" id="CHEBI:15378"/>
        <dbReference type="ChEBI" id="CHEBI:29067"/>
        <dbReference type="ChEBI" id="CHEBI:43474"/>
        <dbReference type="ChEBI" id="CHEBI:59918"/>
        <dbReference type="EC" id="3.6.1.7"/>
    </reaction>
</comment>
<evidence type="ECO:0000256" key="5">
    <source>
        <dbReference type="PROSITE-ProRule" id="PRU00520"/>
    </source>
</evidence>
<name>A0A091AXD4_9GAMM</name>
<dbReference type="EC" id="3.6.1.7" evidence="2 5"/>
<evidence type="ECO:0000256" key="1">
    <source>
        <dbReference type="ARBA" id="ARBA00005614"/>
    </source>
</evidence>
<protein>
    <recommendedName>
        <fullName evidence="3 5">acylphosphatase</fullName>
        <ecNumber evidence="2 5">3.6.1.7</ecNumber>
    </recommendedName>
</protein>
<dbReference type="STRING" id="1121015.GCA_000420545_00541"/>
<dbReference type="Gene3D" id="3.30.70.100">
    <property type="match status" value="1"/>
</dbReference>
<dbReference type="InterPro" id="IPR017968">
    <property type="entry name" value="Acylphosphatase_CS"/>
</dbReference>
<accession>A0A091AXD4</accession>
<dbReference type="Pfam" id="PF00708">
    <property type="entry name" value="Acylphosphatase"/>
    <property type="match status" value="1"/>
</dbReference>
<keyword evidence="9" id="KW-1185">Reference proteome</keyword>
<dbReference type="RefSeq" id="WP_022968198.1">
    <property type="nucleotide sequence ID" value="NZ_ATVD01000001.1"/>
</dbReference>
<feature type="active site" evidence="5">
    <location>
        <position position="18"/>
    </location>
</feature>
<feature type="domain" description="Acylphosphatase-like" evidence="7">
    <location>
        <begin position="3"/>
        <end position="89"/>
    </location>
</feature>
<comment type="similarity">
    <text evidence="1 6">Belongs to the acylphosphatase family.</text>
</comment>
<evidence type="ECO:0000313" key="9">
    <source>
        <dbReference type="Proteomes" id="UP000029385"/>
    </source>
</evidence>
<dbReference type="InterPro" id="IPR036046">
    <property type="entry name" value="Acylphosphatase-like_dom_sf"/>
</dbReference>
<evidence type="ECO:0000256" key="3">
    <source>
        <dbReference type="ARBA" id="ARBA00015991"/>
    </source>
</evidence>
<proteinExistence type="inferred from homology"/>
<dbReference type="InterPro" id="IPR020456">
    <property type="entry name" value="Acylphosphatase"/>
</dbReference>
<dbReference type="NCBIfam" id="NF011018">
    <property type="entry name" value="PRK14446.1"/>
    <property type="match status" value="1"/>
</dbReference>
<dbReference type="Proteomes" id="UP000029385">
    <property type="component" value="Unassembled WGS sequence"/>
</dbReference>
<organism evidence="8 9">
    <name type="scientific">Arenimonas oryziterrae DSM 21050 = YC6267</name>
    <dbReference type="NCBI Taxonomy" id="1121015"/>
    <lineage>
        <taxon>Bacteria</taxon>
        <taxon>Pseudomonadati</taxon>
        <taxon>Pseudomonadota</taxon>
        <taxon>Gammaproteobacteria</taxon>
        <taxon>Lysobacterales</taxon>
        <taxon>Lysobacteraceae</taxon>
        <taxon>Arenimonas</taxon>
    </lineage>
</organism>
<dbReference type="eggNOG" id="COG1254">
    <property type="taxonomic scope" value="Bacteria"/>
</dbReference>
<evidence type="ECO:0000256" key="4">
    <source>
        <dbReference type="ARBA" id="ARBA00047645"/>
    </source>
</evidence>
<reference evidence="8 9" key="1">
    <citation type="submission" date="2013-09" db="EMBL/GenBank/DDBJ databases">
        <title>Genome sequencing of Arenimonas oryziterrae.</title>
        <authorList>
            <person name="Chen F."/>
            <person name="Wang G."/>
        </authorList>
    </citation>
    <scope>NUCLEOTIDE SEQUENCE [LARGE SCALE GENOMIC DNA]</scope>
    <source>
        <strain evidence="8 9">YC6267</strain>
    </source>
</reference>
<dbReference type="PANTHER" id="PTHR47268:SF4">
    <property type="entry name" value="ACYLPHOSPHATASE"/>
    <property type="match status" value="1"/>
</dbReference>
<dbReference type="GO" id="GO:0003998">
    <property type="term" value="F:acylphosphatase activity"/>
    <property type="evidence" value="ECO:0007669"/>
    <property type="project" value="UniProtKB-EC"/>
</dbReference>
<dbReference type="PROSITE" id="PS00150">
    <property type="entry name" value="ACYLPHOSPHATASE_1"/>
    <property type="match status" value="1"/>
</dbReference>
<evidence type="ECO:0000313" key="8">
    <source>
        <dbReference type="EMBL" id="KFN43329.1"/>
    </source>
</evidence>
<comment type="caution">
    <text evidence="8">The sequence shown here is derived from an EMBL/GenBank/DDBJ whole genome shotgun (WGS) entry which is preliminary data.</text>
</comment>
<gene>
    <name evidence="8" type="ORF">N789_08630</name>
</gene>
<dbReference type="AlphaFoldDB" id="A0A091AXD4"/>
<dbReference type="PATRIC" id="fig|1121015.4.peg.1216"/>
<dbReference type="SUPFAM" id="SSF54975">
    <property type="entry name" value="Acylphosphatase/BLUF domain-like"/>
    <property type="match status" value="1"/>
</dbReference>
<dbReference type="EMBL" id="AVCI01000005">
    <property type="protein sequence ID" value="KFN43329.1"/>
    <property type="molecule type" value="Genomic_DNA"/>
</dbReference>
<dbReference type="PROSITE" id="PS51160">
    <property type="entry name" value="ACYLPHOSPHATASE_3"/>
    <property type="match status" value="1"/>
</dbReference>
<evidence type="ECO:0000256" key="2">
    <source>
        <dbReference type="ARBA" id="ARBA00012150"/>
    </source>
</evidence>
<keyword evidence="5" id="KW-0378">Hydrolase</keyword>
<sequence>MNAARFIVRGTVQGVWFRGATRERALELGLDGIAKNLADGSVEVLAIGAPESIALLERWLWQGPPHADVEHVAREDLDEIPVSPGFHTA</sequence>
<feature type="active site" evidence="5">
    <location>
        <position position="36"/>
    </location>
</feature>
<dbReference type="PANTHER" id="PTHR47268">
    <property type="entry name" value="ACYLPHOSPHATASE"/>
    <property type="match status" value="1"/>
</dbReference>